<keyword evidence="3" id="KW-1185">Reference proteome</keyword>
<dbReference type="PANTHER" id="PTHR43155:SF2">
    <property type="entry name" value="CYCLIC DI-GMP PHOSPHODIESTERASE PA4108"/>
    <property type="match status" value="1"/>
</dbReference>
<dbReference type="RefSeq" id="WP_103321334.1">
    <property type="nucleotide sequence ID" value="NZ_PPTF01000073.1"/>
</dbReference>
<proteinExistence type="predicted"/>
<dbReference type="SUPFAM" id="SSF109604">
    <property type="entry name" value="HD-domain/PDEase-like"/>
    <property type="match status" value="1"/>
</dbReference>
<dbReference type="Pfam" id="PF13487">
    <property type="entry name" value="HD_5"/>
    <property type="match status" value="1"/>
</dbReference>
<evidence type="ECO:0000259" key="1">
    <source>
        <dbReference type="PROSITE" id="PS51832"/>
    </source>
</evidence>
<dbReference type="CDD" id="cd00077">
    <property type="entry name" value="HDc"/>
    <property type="match status" value="1"/>
</dbReference>
<dbReference type="InterPro" id="IPR037522">
    <property type="entry name" value="HD_GYP_dom"/>
</dbReference>
<gene>
    <name evidence="2" type="ORF">C2134_17255</name>
</gene>
<evidence type="ECO:0000313" key="3">
    <source>
        <dbReference type="Proteomes" id="UP000236416"/>
    </source>
</evidence>
<organism evidence="2 3">
    <name type="scientific">Chromobacterium sinusclupearum</name>
    <dbReference type="NCBI Taxonomy" id="2077146"/>
    <lineage>
        <taxon>Bacteria</taxon>
        <taxon>Pseudomonadati</taxon>
        <taxon>Pseudomonadota</taxon>
        <taxon>Betaproteobacteria</taxon>
        <taxon>Neisseriales</taxon>
        <taxon>Chromobacteriaceae</taxon>
        <taxon>Chromobacterium</taxon>
    </lineage>
</organism>
<comment type="caution">
    <text evidence="2">The sequence shown here is derived from an EMBL/GenBank/DDBJ whole genome shotgun (WGS) entry which is preliminary data.</text>
</comment>
<reference evidence="2 3" key="1">
    <citation type="submission" date="2018-01" db="EMBL/GenBank/DDBJ databases">
        <title>Genomic Sequence of Chromobacterium MWU13-2610 from wild cranberry bogs within the Cape Cod National Seashore.</title>
        <authorList>
            <person name="O'Hara-Hanley K."/>
            <person name="Soby S."/>
            <person name="Harrison A."/>
        </authorList>
    </citation>
    <scope>NUCLEOTIDE SEQUENCE [LARGE SCALE GENOMIC DNA]</scope>
    <source>
        <strain evidence="2 3">MWU13-2610</strain>
    </source>
</reference>
<accession>A0A2K4MKI0</accession>
<dbReference type="AlphaFoldDB" id="A0A2K4MKI0"/>
<dbReference type="EMBL" id="PPTF01000073">
    <property type="protein sequence ID" value="POA97573.1"/>
    <property type="molecule type" value="Genomic_DNA"/>
</dbReference>
<protein>
    <recommendedName>
        <fullName evidence="1">HD-GYP domain-containing protein</fullName>
    </recommendedName>
</protein>
<dbReference type="PROSITE" id="PS51832">
    <property type="entry name" value="HD_GYP"/>
    <property type="match status" value="1"/>
</dbReference>
<dbReference type="PANTHER" id="PTHR43155">
    <property type="entry name" value="CYCLIC DI-GMP PHOSPHODIESTERASE PA4108-RELATED"/>
    <property type="match status" value="1"/>
</dbReference>
<feature type="domain" description="HD-GYP" evidence="1">
    <location>
        <begin position="109"/>
        <end position="306"/>
    </location>
</feature>
<dbReference type="Gene3D" id="1.10.3210.10">
    <property type="entry name" value="Hypothetical protein af1432"/>
    <property type="match status" value="1"/>
</dbReference>
<dbReference type="InterPro" id="IPR003607">
    <property type="entry name" value="HD/PDEase_dom"/>
</dbReference>
<evidence type="ECO:0000313" key="2">
    <source>
        <dbReference type="EMBL" id="POA97573.1"/>
    </source>
</evidence>
<sequence length="439" mass="49111">MRDHDFTTVNSYWLSHLLALGEDYRPVLAKDALDSDGKMLLPAGSATDASWMTLLPQRRLQQPLEKLLQLEAFDPRTLLQQRSWELLQDSRFLHALLEQNDGCAVCIAMLKQLPLKGAIAVWLAILHQRGELDHALLVCLVSISLAKQLHLPAQEQQQVALAGLLHDIGKLYIDPTYLSAERTLQAEEWHHVVNHPLLGCQLLLMLGELQQPKAAALAILQHHERLDGSGYPLGALAGKLEKGGQILMLADTFCQLQRHVPYLPQRLDIALKILPGEFNSDIASTLCRVGRQGGKAAPPVLDLSDLPGQLQTLLQQIGRLTQRFWAMAELDVGLSAHARRLLDSSMKRFNTIQRALSNTAMSESPPTQKNEELSRELWCVMGETRWRLRNLARQITLRIDKLHEHERVRFTALIKALMENETPAAPPAGDGSGYQQPGR</sequence>
<dbReference type="GO" id="GO:0008081">
    <property type="term" value="F:phosphoric diester hydrolase activity"/>
    <property type="evidence" value="ECO:0007669"/>
    <property type="project" value="UniProtKB-ARBA"/>
</dbReference>
<name>A0A2K4MKI0_9NEIS</name>
<dbReference type="Proteomes" id="UP000236416">
    <property type="component" value="Unassembled WGS sequence"/>
</dbReference>